<feature type="compositionally biased region" description="Basic residues" evidence="1">
    <location>
        <begin position="52"/>
        <end position="63"/>
    </location>
</feature>
<gene>
    <name evidence="2" type="ORF">V2K49_07325</name>
</gene>
<organism evidence="2 3">
    <name type="scientific">Streptomyces antimycoticus</name>
    <dbReference type="NCBI Taxonomy" id="68175"/>
    <lineage>
        <taxon>Bacteria</taxon>
        <taxon>Bacillati</taxon>
        <taxon>Actinomycetota</taxon>
        <taxon>Actinomycetes</taxon>
        <taxon>Kitasatosporales</taxon>
        <taxon>Streptomycetaceae</taxon>
        <taxon>Streptomyces</taxon>
        <taxon>Streptomyces violaceusniger group</taxon>
    </lineage>
</organism>
<evidence type="ECO:0000313" key="3">
    <source>
        <dbReference type="Proteomes" id="UP001354649"/>
    </source>
</evidence>
<evidence type="ECO:0000313" key="2">
    <source>
        <dbReference type="EMBL" id="MEE4582986.1"/>
    </source>
</evidence>
<accession>A0ABD5J3S5</accession>
<proteinExistence type="predicted"/>
<protein>
    <submittedName>
        <fullName evidence="2">DUF2267 domain-containing protein</fullName>
    </submittedName>
</protein>
<reference evidence="2 3" key="1">
    <citation type="submission" date="2023-11" db="EMBL/GenBank/DDBJ databases">
        <title>30 novel species of actinomycetes from the DSMZ collection.</title>
        <authorList>
            <person name="Nouioui I."/>
        </authorList>
    </citation>
    <scope>NUCLEOTIDE SEQUENCE [LARGE SCALE GENOMIC DNA]</scope>
    <source>
        <strain evidence="2 3">DSM 41602</strain>
    </source>
</reference>
<sequence>MHERTGLSMAEADREVRTVLATLREAVSQEEHWHATSQLGNEYARTAETTSRRRGAGRSSRFSRHVPTRMNAWRIRAWSSSQIRVDRLLWEDRSSVTTQISPVGLASSTCCRNCW</sequence>
<dbReference type="EMBL" id="JAZBJQ010000004">
    <property type="protein sequence ID" value="MEE4582986.1"/>
    <property type="molecule type" value="Genomic_DNA"/>
</dbReference>
<feature type="region of interest" description="Disordered" evidence="1">
    <location>
        <begin position="34"/>
        <end position="63"/>
    </location>
</feature>
<dbReference type="AlphaFoldDB" id="A0ABD5J3S5"/>
<name>A0ABD5J3S5_9ACTN</name>
<dbReference type="RefSeq" id="WP_063804979.1">
    <property type="nucleotide sequence ID" value="NZ_JBFBJM010000283.1"/>
</dbReference>
<evidence type="ECO:0000256" key="1">
    <source>
        <dbReference type="SAM" id="MobiDB-lite"/>
    </source>
</evidence>
<dbReference type="Proteomes" id="UP001354649">
    <property type="component" value="Unassembled WGS sequence"/>
</dbReference>
<comment type="caution">
    <text evidence="2">The sequence shown here is derived from an EMBL/GenBank/DDBJ whole genome shotgun (WGS) entry which is preliminary data.</text>
</comment>